<name>A0A7C5JX46_THELI</name>
<dbReference type="AlphaFoldDB" id="A0A7C5JX46"/>
<feature type="non-terminal residue" evidence="11">
    <location>
        <position position="1"/>
    </location>
</feature>
<keyword evidence="1" id="KW-1003">Cell membrane</keyword>
<dbReference type="Pfam" id="PF02660">
    <property type="entry name" value="G3P_acyltransf"/>
    <property type="match status" value="1"/>
</dbReference>
<organism evidence="11">
    <name type="scientific">Thermococcus litoralis</name>
    <dbReference type="NCBI Taxonomy" id="2265"/>
    <lineage>
        <taxon>Archaea</taxon>
        <taxon>Methanobacteriati</taxon>
        <taxon>Methanobacteriota</taxon>
        <taxon>Thermococci</taxon>
        <taxon>Thermococcales</taxon>
        <taxon>Thermococcaceae</taxon>
        <taxon>Thermococcus</taxon>
    </lineage>
</organism>
<proteinExistence type="predicted"/>
<dbReference type="GO" id="GO:0008654">
    <property type="term" value="P:phospholipid biosynthetic process"/>
    <property type="evidence" value="ECO:0007669"/>
    <property type="project" value="UniProtKB-KW"/>
</dbReference>
<sequence>ALISGAVWYGTMRVTKYVSLASIISVCLAPMFMKLMGANQYYVYAGIIMAILVIIRHHKNIENLMKGKELKVKGRGQ</sequence>
<keyword evidence="3" id="KW-0808">Transferase</keyword>
<evidence type="ECO:0000256" key="7">
    <source>
        <dbReference type="ARBA" id="ARBA00023136"/>
    </source>
</evidence>
<feature type="transmembrane region" description="Helical" evidence="10">
    <location>
        <begin position="17"/>
        <end position="35"/>
    </location>
</feature>
<keyword evidence="4 10" id="KW-0812">Transmembrane</keyword>
<keyword evidence="8" id="KW-0594">Phospholipid biosynthesis</keyword>
<protein>
    <submittedName>
        <fullName evidence="11">Acyl-phosphate glycerol 3-phosphate acyltransferase</fullName>
    </submittedName>
</protein>
<evidence type="ECO:0000256" key="3">
    <source>
        <dbReference type="ARBA" id="ARBA00022679"/>
    </source>
</evidence>
<dbReference type="GO" id="GO:0005886">
    <property type="term" value="C:plasma membrane"/>
    <property type="evidence" value="ECO:0007669"/>
    <property type="project" value="InterPro"/>
</dbReference>
<reference evidence="11" key="1">
    <citation type="journal article" date="2020" name="mSystems">
        <title>Genome- and Community-Level Interaction Insights into Carbon Utilization and Element Cycling Functions of Hydrothermarchaeota in Hydrothermal Sediment.</title>
        <authorList>
            <person name="Zhou Z."/>
            <person name="Liu Y."/>
            <person name="Xu W."/>
            <person name="Pan J."/>
            <person name="Luo Z.H."/>
            <person name="Li M."/>
        </authorList>
    </citation>
    <scope>NUCLEOTIDE SEQUENCE [LARGE SCALE GENOMIC DNA]</scope>
    <source>
        <strain evidence="11">HyVt-93</strain>
    </source>
</reference>
<dbReference type="Proteomes" id="UP000886217">
    <property type="component" value="Unassembled WGS sequence"/>
</dbReference>
<evidence type="ECO:0000256" key="2">
    <source>
        <dbReference type="ARBA" id="ARBA00022516"/>
    </source>
</evidence>
<dbReference type="InterPro" id="IPR003811">
    <property type="entry name" value="G3P_acylTferase_PlsY"/>
</dbReference>
<keyword evidence="9" id="KW-1208">Phospholipid metabolism</keyword>
<evidence type="ECO:0000256" key="4">
    <source>
        <dbReference type="ARBA" id="ARBA00022692"/>
    </source>
</evidence>
<keyword evidence="2" id="KW-0444">Lipid biosynthesis</keyword>
<feature type="transmembrane region" description="Helical" evidence="10">
    <location>
        <begin position="41"/>
        <end position="58"/>
    </location>
</feature>
<evidence type="ECO:0000256" key="10">
    <source>
        <dbReference type="SAM" id="Phobius"/>
    </source>
</evidence>
<dbReference type="GO" id="GO:0043772">
    <property type="term" value="F:acyl-phosphate glycerol-3-phosphate acyltransferase activity"/>
    <property type="evidence" value="ECO:0007669"/>
    <property type="project" value="InterPro"/>
</dbReference>
<evidence type="ECO:0000256" key="1">
    <source>
        <dbReference type="ARBA" id="ARBA00022475"/>
    </source>
</evidence>
<dbReference type="EMBL" id="DRTU01000119">
    <property type="protein sequence ID" value="HHI00396.1"/>
    <property type="molecule type" value="Genomic_DNA"/>
</dbReference>
<evidence type="ECO:0000256" key="5">
    <source>
        <dbReference type="ARBA" id="ARBA00022989"/>
    </source>
</evidence>
<keyword evidence="6" id="KW-0443">Lipid metabolism</keyword>
<keyword evidence="11" id="KW-0012">Acyltransferase</keyword>
<evidence type="ECO:0000256" key="6">
    <source>
        <dbReference type="ARBA" id="ARBA00023098"/>
    </source>
</evidence>
<accession>A0A7C5JX46</accession>
<keyword evidence="7 10" id="KW-0472">Membrane</keyword>
<evidence type="ECO:0000313" key="11">
    <source>
        <dbReference type="EMBL" id="HHI00396.1"/>
    </source>
</evidence>
<gene>
    <name evidence="11" type="ORF">ENL40_02790</name>
</gene>
<keyword evidence="5 10" id="KW-1133">Transmembrane helix</keyword>
<evidence type="ECO:0000256" key="8">
    <source>
        <dbReference type="ARBA" id="ARBA00023209"/>
    </source>
</evidence>
<comment type="caution">
    <text evidence="11">The sequence shown here is derived from an EMBL/GenBank/DDBJ whole genome shotgun (WGS) entry which is preliminary data.</text>
</comment>
<evidence type="ECO:0000256" key="9">
    <source>
        <dbReference type="ARBA" id="ARBA00023264"/>
    </source>
</evidence>